<feature type="binding site" evidence="10">
    <location>
        <position position="207"/>
    </location>
    <ligand>
        <name>Zn(2+)</name>
        <dbReference type="ChEBI" id="CHEBI:29105"/>
        <label>1</label>
        <note>catalytic</note>
    </ligand>
</feature>
<dbReference type="GO" id="GO:0006096">
    <property type="term" value="P:glycolytic process"/>
    <property type="evidence" value="ECO:0007669"/>
    <property type="project" value="InterPro"/>
</dbReference>
<dbReference type="InterPro" id="IPR013785">
    <property type="entry name" value="Aldolase_TIM"/>
</dbReference>
<protein>
    <recommendedName>
        <fullName evidence="2">tagatose-bisphosphate aldolase</fullName>
        <ecNumber evidence="2">4.1.2.40</ecNumber>
    </recommendedName>
    <alternativeName>
        <fullName evidence="7">D-tagatose-bisphosphate aldolase class II</fullName>
    </alternativeName>
    <alternativeName>
        <fullName evidence="6">Tagatose-bisphosphate aldolase</fullName>
    </alternativeName>
</protein>
<keyword evidence="3 10" id="KW-0479">Metal-binding</keyword>
<dbReference type="GO" id="GO:0008270">
    <property type="term" value="F:zinc ion binding"/>
    <property type="evidence" value="ECO:0007669"/>
    <property type="project" value="InterPro"/>
</dbReference>
<evidence type="ECO:0000256" key="9">
    <source>
        <dbReference type="PIRSR" id="PIRSR001359-2"/>
    </source>
</evidence>
<dbReference type="NCBIfam" id="NF009374">
    <property type="entry name" value="PRK12737.1"/>
    <property type="match status" value="1"/>
</dbReference>
<comment type="cofactor">
    <cofactor evidence="10">
        <name>Zn(2+)</name>
        <dbReference type="ChEBI" id="CHEBI:29105"/>
    </cofactor>
    <text evidence="10">Binds 2 Zn(2+) ions per subunit. One is catalytic and the other provides a structural contribution.</text>
</comment>
<reference evidence="11 12" key="1">
    <citation type="submission" date="2020-08" db="EMBL/GenBank/DDBJ databases">
        <authorList>
            <person name="Liu C."/>
            <person name="Sun Q."/>
        </authorList>
    </citation>
    <scope>NUCLEOTIDE SEQUENCE [LARGE SCALE GENOMIC DNA]</scope>
    <source>
        <strain evidence="11 12">NSJ-57</strain>
    </source>
</reference>
<evidence type="ECO:0000256" key="4">
    <source>
        <dbReference type="ARBA" id="ARBA00022833"/>
    </source>
</evidence>
<evidence type="ECO:0000256" key="6">
    <source>
        <dbReference type="ARBA" id="ARBA00031246"/>
    </source>
</evidence>
<evidence type="ECO:0000256" key="3">
    <source>
        <dbReference type="ARBA" id="ARBA00022723"/>
    </source>
</evidence>
<dbReference type="GO" id="GO:0004332">
    <property type="term" value="F:fructose-bisphosphate aldolase activity"/>
    <property type="evidence" value="ECO:0007669"/>
    <property type="project" value="InterPro"/>
</dbReference>
<feature type="binding site" evidence="10">
    <location>
        <position position="179"/>
    </location>
    <ligand>
        <name>Zn(2+)</name>
        <dbReference type="ChEBI" id="CHEBI:29105"/>
        <label>1</label>
        <note>catalytic</note>
    </ligand>
</feature>
<feature type="binding site" evidence="10">
    <location>
        <position position="133"/>
    </location>
    <ligand>
        <name>Zn(2+)</name>
        <dbReference type="ChEBI" id="CHEBI:29105"/>
        <label>2</label>
    </ligand>
</feature>
<dbReference type="EC" id="4.1.2.40" evidence="2"/>
<dbReference type="InterPro" id="IPR050246">
    <property type="entry name" value="Class_II_FBP_aldolase"/>
</dbReference>
<dbReference type="RefSeq" id="WP_101474645.1">
    <property type="nucleotide sequence ID" value="NZ_CP060637.1"/>
</dbReference>
<dbReference type="Pfam" id="PF01116">
    <property type="entry name" value="F_bP_aldolase"/>
    <property type="match status" value="1"/>
</dbReference>
<evidence type="ECO:0000256" key="5">
    <source>
        <dbReference type="ARBA" id="ARBA00023239"/>
    </source>
</evidence>
<dbReference type="PIRSF" id="PIRSF001359">
    <property type="entry name" value="F_bP_aldolase_II"/>
    <property type="match status" value="1"/>
</dbReference>
<evidence type="ECO:0000256" key="7">
    <source>
        <dbReference type="ARBA" id="ARBA00032933"/>
    </source>
</evidence>
<comment type="pathway">
    <text evidence="1">Carbohydrate metabolism; D-tagatose 6-phosphate degradation; D-glyceraldehyde 3-phosphate and glycerone phosphate from D-tagatose 6-phosphate: step 2/2.</text>
</comment>
<sequence length="283" mass="31133">MLVSTKQLLLDAQKGKYAVPAFNVHNMETIQTVVEAAAELRSPIIVAATPGTMKYAGPEFFIKIVEVCSNKYDIPIAMHLDHHESFDDIAHAIQLGSKSAMIDASHYDLEENIRRVKEVVDYAHRYDVTVEGELGVLGGQEDDLIRDAKDSKYTNPAQAKEYVEKTGIDSLAVAIGTAHGMYKEEPKLDFDRLAEIRAVVDIPLVLHGASGLPAEQVKKAIELGITKVNIATELKMPFAAKLREVLNANPEESDPRKYFGPAKEVMKKVAMEKILMCGSNGKA</sequence>
<evidence type="ECO:0000313" key="11">
    <source>
        <dbReference type="EMBL" id="QNM15118.1"/>
    </source>
</evidence>
<keyword evidence="5" id="KW-0456">Lyase</keyword>
<evidence type="ECO:0000256" key="8">
    <source>
        <dbReference type="PIRSR" id="PIRSR001359-1"/>
    </source>
</evidence>
<dbReference type="GO" id="GO:0009025">
    <property type="term" value="F:tagatose-bisphosphate aldolase activity"/>
    <property type="evidence" value="ECO:0007669"/>
    <property type="project" value="UniProtKB-EC"/>
</dbReference>
<dbReference type="PROSITE" id="PS00806">
    <property type="entry name" value="ALDOLASE_CLASS_II_2"/>
    <property type="match status" value="1"/>
</dbReference>
<dbReference type="PANTHER" id="PTHR30304:SF0">
    <property type="entry name" value="D-TAGATOSE-1,6-BISPHOSPHATE ALDOLASE SUBUNIT GATY-RELATED"/>
    <property type="match status" value="1"/>
</dbReference>
<proteinExistence type="predicted"/>
<dbReference type="AlphaFoldDB" id="A0A7G9GWD6"/>
<dbReference type="Gene3D" id="3.20.20.70">
    <property type="entry name" value="Aldolase class I"/>
    <property type="match status" value="1"/>
</dbReference>
<dbReference type="NCBIfam" id="TIGR00167">
    <property type="entry name" value="cbbA"/>
    <property type="match status" value="1"/>
</dbReference>
<name>A0A7G9GWD6_9FUSO</name>
<dbReference type="FunFam" id="3.20.20.70:FF:000043">
    <property type="entry name" value="D-tagatose-1,6-bisphosphate aldolase subunit GatY"/>
    <property type="match status" value="1"/>
</dbReference>
<dbReference type="NCBIfam" id="TIGR01858">
    <property type="entry name" value="tag_bisphos_ald"/>
    <property type="match status" value="1"/>
</dbReference>
<dbReference type="PANTHER" id="PTHR30304">
    <property type="entry name" value="D-TAGATOSE-1,6-BISPHOSPHATE ALDOLASE"/>
    <property type="match status" value="1"/>
</dbReference>
<dbReference type="InterPro" id="IPR000771">
    <property type="entry name" value="FBA_II"/>
</dbReference>
<dbReference type="GO" id="GO:2001059">
    <property type="term" value="P:D-tagatose 6-phosphate catabolic process"/>
    <property type="evidence" value="ECO:0007669"/>
    <property type="project" value="UniProtKB-UniPathway"/>
</dbReference>
<accession>A0A7G9GWD6</accession>
<organism evidence="11 12">
    <name type="scientific">Fusobacterium hominis</name>
    <dbReference type="NCBI Taxonomy" id="2764326"/>
    <lineage>
        <taxon>Bacteria</taxon>
        <taxon>Fusobacteriati</taxon>
        <taxon>Fusobacteriota</taxon>
        <taxon>Fusobacteriia</taxon>
        <taxon>Fusobacteriales</taxon>
        <taxon>Fusobacteriaceae</taxon>
        <taxon>Fusobacterium</taxon>
    </lineage>
</organism>
<evidence type="ECO:0000313" key="12">
    <source>
        <dbReference type="Proteomes" id="UP000515913"/>
    </source>
</evidence>
<gene>
    <name evidence="11" type="ORF">H9Q81_09425</name>
</gene>
<dbReference type="GO" id="GO:0030388">
    <property type="term" value="P:fructose 1,6-bisphosphate metabolic process"/>
    <property type="evidence" value="ECO:0007669"/>
    <property type="project" value="InterPro"/>
</dbReference>
<dbReference type="InterPro" id="IPR011288">
    <property type="entry name" value="TagBP_ald_KbaY/GatY"/>
</dbReference>
<dbReference type="UniPathway" id="UPA00704">
    <property type="reaction ID" value="UER00716"/>
</dbReference>
<keyword evidence="4 10" id="KW-0862">Zinc</keyword>
<dbReference type="NCBIfam" id="NF006626">
    <property type="entry name" value="PRK09195.1"/>
    <property type="match status" value="1"/>
</dbReference>
<feature type="binding site" evidence="9">
    <location>
        <begin position="208"/>
        <end position="210"/>
    </location>
    <ligand>
        <name>dihydroxyacetone phosphate</name>
        <dbReference type="ChEBI" id="CHEBI:57642"/>
    </ligand>
</feature>
<evidence type="ECO:0000256" key="2">
    <source>
        <dbReference type="ARBA" id="ARBA00012905"/>
    </source>
</evidence>
<dbReference type="PROSITE" id="PS00602">
    <property type="entry name" value="ALDOLASE_CLASS_II_1"/>
    <property type="match status" value="1"/>
</dbReference>
<keyword evidence="12" id="KW-1185">Reference proteome</keyword>
<dbReference type="InterPro" id="IPR011289">
    <property type="entry name" value="Fruc_bis_ald_class-2"/>
</dbReference>
<dbReference type="KEGG" id="fho:H9Q81_09425"/>
<dbReference type="EMBL" id="CP060637">
    <property type="protein sequence ID" value="QNM15118.1"/>
    <property type="molecule type" value="Genomic_DNA"/>
</dbReference>
<dbReference type="CDD" id="cd00947">
    <property type="entry name" value="TBP_aldolase_IIB"/>
    <property type="match status" value="1"/>
</dbReference>
<dbReference type="Proteomes" id="UP000515913">
    <property type="component" value="Chromosome"/>
</dbReference>
<feature type="binding site" evidence="10">
    <location>
        <position position="103"/>
    </location>
    <ligand>
        <name>Zn(2+)</name>
        <dbReference type="ChEBI" id="CHEBI:29105"/>
        <label>2</label>
    </ligand>
</feature>
<dbReference type="SUPFAM" id="SSF51569">
    <property type="entry name" value="Aldolase"/>
    <property type="match status" value="1"/>
</dbReference>
<evidence type="ECO:0000256" key="1">
    <source>
        <dbReference type="ARBA" id="ARBA00005191"/>
    </source>
</evidence>
<evidence type="ECO:0000256" key="10">
    <source>
        <dbReference type="PIRSR" id="PIRSR001359-3"/>
    </source>
</evidence>
<dbReference type="NCBIfam" id="TIGR01859">
    <property type="entry name" value="fruc_bis_ald"/>
    <property type="match status" value="1"/>
</dbReference>
<feature type="binding site" evidence="9">
    <location>
        <position position="180"/>
    </location>
    <ligand>
        <name>dihydroxyacetone phosphate</name>
        <dbReference type="ChEBI" id="CHEBI:57642"/>
    </ligand>
</feature>
<feature type="binding site" evidence="9">
    <location>
        <begin position="229"/>
        <end position="232"/>
    </location>
    <ligand>
        <name>dihydroxyacetone phosphate</name>
        <dbReference type="ChEBI" id="CHEBI:57642"/>
    </ligand>
</feature>
<feature type="binding site" evidence="10">
    <location>
        <position position="82"/>
    </location>
    <ligand>
        <name>Zn(2+)</name>
        <dbReference type="ChEBI" id="CHEBI:29105"/>
        <label>1</label>
        <note>catalytic</note>
    </ligand>
</feature>
<feature type="active site" description="Proton donor" evidence="8">
    <location>
        <position position="81"/>
    </location>
</feature>